<protein>
    <submittedName>
        <fullName evidence="1">Uncharacterized protein</fullName>
    </submittedName>
</protein>
<accession>A0A087UZS5</accession>
<organism evidence="1 2">
    <name type="scientific">Stegodyphus mimosarum</name>
    <name type="common">African social velvet spider</name>
    <dbReference type="NCBI Taxonomy" id="407821"/>
    <lineage>
        <taxon>Eukaryota</taxon>
        <taxon>Metazoa</taxon>
        <taxon>Ecdysozoa</taxon>
        <taxon>Arthropoda</taxon>
        <taxon>Chelicerata</taxon>
        <taxon>Arachnida</taxon>
        <taxon>Araneae</taxon>
        <taxon>Araneomorphae</taxon>
        <taxon>Entelegynae</taxon>
        <taxon>Eresoidea</taxon>
        <taxon>Eresidae</taxon>
        <taxon>Stegodyphus</taxon>
    </lineage>
</organism>
<evidence type="ECO:0000313" key="1">
    <source>
        <dbReference type="EMBL" id="KFM82864.1"/>
    </source>
</evidence>
<evidence type="ECO:0000313" key="2">
    <source>
        <dbReference type="Proteomes" id="UP000054359"/>
    </source>
</evidence>
<proteinExistence type="predicted"/>
<reference evidence="1 2" key="1">
    <citation type="submission" date="2013-11" db="EMBL/GenBank/DDBJ databases">
        <title>Genome sequencing of Stegodyphus mimosarum.</title>
        <authorList>
            <person name="Bechsgaard J."/>
        </authorList>
    </citation>
    <scope>NUCLEOTIDE SEQUENCE [LARGE SCALE GENOMIC DNA]</scope>
</reference>
<gene>
    <name evidence="1" type="ORF">X975_19095</name>
</gene>
<keyword evidence="2" id="KW-1185">Reference proteome</keyword>
<dbReference type="Proteomes" id="UP000054359">
    <property type="component" value="Unassembled WGS sequence"/>
</dbReference>
<name>A0A087UZS5_STEMI</name>
<dbReference type="AlphaFoldDB" id="A0A087UZS5"/>
<sequence>MLDISHVSIKHPYHCNFEENVTLTVEVLNRSRKSGFSLRFPINMQLYPNERIIPRVNHVSGR</sequence>
<dbReference type="EMBL" id="KK122510">
    <property type="protein sequence ID" value="KFM82864.1"/>
    <property type="molecule type" value="Genomic_DNA"/>
</dbReference>
<feature type="non-terminal residue" evidence="1">
    <location>
        <position position="62"/>
    </location>
</feature>